<protein>
    <submittedName>
        <fullName evidence="2">Metallophosphatase</fullName>
    </submittedName>
</protein>
<dbReference type="Proteomes" id="UP000244925">
    <property type="component" value="Unassembled WGS sequence"/>
</dbReference>
<dbReference type="SUPFAM" id="SSF56300">
    <property type="entry name" value="Metallo-dependent phosphatases"/>
    <property type="match status" value="1"/>
</dbReference>
<reference evidence="3" key="1">
    <citation type="submission" date="2018-02" db="EMBL/GenBank/DDBJ databases">
        <authorList>
            <person name="Clavel T."/>
            <person name="Strowig T."/>
        </authorList>
    </citation>
    <scope>NUCLEOTIDE SEQUENCE [LARGE SCALE GENOMIC DNA]</scope>
    <source>
        <strain evidence="3">DSM 100764</strain>
    </source>
</reference>
<accession>A0A2V1IWQ7</accession>
<dbReference type="EMBL" id="PUBV01000020">
    <property type="protein sequence ID" value="PWB06743.1"/>
    <property type="molecule type" value="Genomic_DNA"/>
</dbReference>
<dbReference type="Gene3D" id="3.60.21.10">
    <property type="match status" value="1"/>
</dbReference>
<keyword evidence="3" id="KW-1185">Reference proteome</keyword>
<dbReference type="CDD" id="cd07390">
    <property type="entry name" value="MPP_AQ1575"/>
    <property type="match status" value="1"/>
</dbReference>
<dbReference type="InterPro" id="IPR004843">
    <property type="entry name" value="Calcineurin-like_PHP"/>
</dbReference>
<evidence type="ECO:0000313" key="2">
    <source>
        <dbReference type="EMBL" id="PWB06743.1"/>
    </source>
</evidence>
<gene>
    <name evidence="2" type="ORF">C5O25_09475</name>
</gene>
<feature type="domain" description="Calcineurin-like phosphoesterase" evidence="1">
    <location>
        <begin position="9"/>
        <end position="134"/>
    </location>
</feature>
<dbReference type="RefSeq" id="WP_107036502.1">
    <property type="nucleotide sequence ID" value="NZ_CP098825.1"/>
</dbReference>
<comment type="caution">
    <text evidence="2">The sequence shown here is derived from an EMBL/GenBank/DDBJ whole genome shotgun (WGS) entry which is preliminary data.</text>
</comment>
<dbReference type="GO" id="GO:0016787">
    <property type="term" value="F:hydrolase activity"/>
    <property type="evidence" value="ECO:0007669"/>
    <property type="project" value="InterPro"/>
</dbReference>
<dbReference type="InterPro" id="IPR029052">
    <property type="entry name" value="Metallo-depent_PP-like"/>
</dbReference>
<evidence type="ECO:0000313" key="3">
    <source>
        <dbReference type="Proteomes" id="UP000244925"/>
    </source>
</evidence>
<dbReference type="Pfam" id="PF00149">
    <property type="entry name" value="Metallophos"/>
    <property type="match status" value="1"/>
</dbReference>
<proteinExistence type="predicted"/>
<name>A0A2V1IWQ7_9BACT</name>
<dbReference type="GeneID" id="93424744"/>
<dbReference type="AlphaFoldDB" id="A0A2V1IWQ7"/>
<sequence length="200" mass="23557">MNFKFDGSRVFFTSDTHFNHANIIRYCQRPFKDTAEMNETLIANWNRTIGNDDIVFHLGDFCLGGAAEWAQMLDRLNGRIYLILGNHDLKNIRQGFIDRFEHVAMQMRIEVGKKKIYLSHYPFLCFEGGYKTDVWQLFGHVHTRPSNTGIDAGRLQHLYPTQFDVGVDNNNFTPLSFDQVRERIQWQIEQANKREPRQKR</sequence>
<organism evidence="2 3">
    <name type="scientific">Paramuribaculum intestinale</name>
    <dbReference type="NCBI Taxonomy" id="2094151"/>
    <lineage>
        <taxon>Bacteria</taxon>
        <taxon>Pseudomonadati</taxon>
        <taxon>Bacteroidota</taxon>
        <taxon>Bacteroidia</taxon>
        <taxon>Bacteroidales</taxon>
        <taxon>Muribaculaceae</taxon>
        <taxon>Paramuribaculum</taxon>
    </lineage>
</organism>
<evidence type="ECO:0000259" key="1">
    <source>
        <dbReference type="Pfam" id="PF00149"/>
    </source>
</evidence>